<feature type="signal peptide" evidence="1">
    <location>
        <begin position="1"/>
        <end position="22"/>
    </location>
</feature>
<evidence type="ECO:0000256" key="1">
    <source>
        <dbReference type="SAM" id="SignalP"/>
    </source>
</evidence>
<sequence>MRRVLSAVILALFNAIFTVALPAPAQAPIPVPTPAPTPCTMTYTTTMKLIPMIQLGTIATVFKYQITTTTTKTIESLTCSGCHLEVVTVSLPWGFGPFPSTRPKSTTVTSMRKLTTTTAYQCKISPGP</sequence>
<keyword evidence="1" id="KW-0732">Signal</keyword>
<dbReference type="Proteomes" id="UP001221413">
    <property type="component" value="Unassembled WGS sequence"/>
</dbReference>
<proteinExistence type="predicted"/>
<keyword evidence="3" id="KW-1185">Reference proteome</keyword>
<name>A0AAD6J1Z3_DREDA</name>
<evidence type="ECO:0000313" key="2">
    <source>
        <dbReference type="EMBL" id="KAJ6263023.1"/>
    </source>
</evidence>
<organism evidence="2 3">
    <name type="scientific">Drechslerella dactyloides</name>
    <name type="common">Nematode-trapping fungus</name>
    <name type="synonym">Arthrobotrys dactyloides</name>
    <dbReference type="NCBI Taxonomy" id="74499"/>
    <lineage>
        <taxon>Eukaryota</taxon>
        <taxon>Fungi</taxon>
        <taxon>Dikarya</taxon>
        <taxon>Ascomycota</taxon>
        <taxon>Pezizomycotina</taxon>
        <taxon>Orbiliomycetes</taxon>
        <taxon>Orbiliales</taxon>
        <taxon>Orbiliaceae</taxon>
        <taxon>Drechslerella</taxon>
    </lineage>
</organism>
<evidence type="ECO:0000313" key="3">
    <source>
        <dbReference type="Proteomes" id="UP001221413"/>
    </source>
</evidence>
<reference evidence="2" key="1">
    <citation type="submission" date="2023-01" db="EMBL/GenBank/DDBJ databases">
        <title>The chitinases involved in constricting ring structure development in the nematode-trapping fungus Drechslerella dactyloides.</title>
        <authorList>
            <person name="Wang R."/>
            <person name="Zhang L."/>
            <person name="Tang P."/>
            <person name="Li S."/>
            <person name="Liang L."/>
        </authorList>
    </citation>
    <scope>NUCLEOTIDE SEQUENCE</scope>
    <source>
        <strain evidence="2">YMF1.00031</strain>
    </source>
</reference>
<gene>
    <name evidence="2" type="ORF">Dda_1581</name>
</gene>
<dbReference type="EMBL" id="JAQGDS010000002">
    <property type="protein sequence ID" value="KAJ6263023.1"/>
    <property type="molecule type" value="Genomic_DNA"/>
</dbReference>
<protein>
    <submittedName>
        <fullName evidence="2">Uncharacterized protein</fullName>
    </submittedName>
</protein>
<dbReference type="AlphaFoldDB" id="A0AAD6J1Z3"/>
<feature type="chain" id="PRO_5042273720" evidence="1">
    <location>
        <begin position="23"/>
        <end position="128"/>
    </location>
</feature>
<accession>A0AAD6J1Z3</accession>
<comment type="caution">
    <text evidence="2">The sequence shown here is derived from an EMBL/GenBank/DDBJ whole genome shotgun (WGS) entry which is preliminary data.</text>
</comment>